<evidence type="ECO:0000313" key="3">
    <source>
        <dbReference type="Proteomes" id="UP000567795"/>
    </source>
</evidence>
<gene>
    <name evidence="2" type="ORF">FHU37_001615</name>
</gene>
<dbReference type="Proteomes" id="UP000567795">
    <property type="component" value="Unassembled WGS sequence"/>
</dbReference>
<protein>
    <submittedName>
        <fullName evidence="2">Quercetin dioxygenase-like cupin family protein</fullName>
    </submittedName>
</protein>
<feature type="domain" description="Cupin type-2" evidence="1">
    <location>
        <begin position="39"/>
        <end position="114"/>
    </location>
</feature>
<keyword evidence="2" id="KW-0223">Dioxygenase</keyword>
<dbReference type="SUPFAM" id="SSF51182">
    <property type="entry name" value="RmlC-like cupins"/>
    <property type="match status" value="1"/>
</dbReference>
<dbReference type="Gene3D" id="2.60.120.10">
    <property type="entry name" value="Jelly Rolls"/>
    <property type="match status" value="1"/>
</dbReference>
<dbReference type="Pfam" id="PF07883">
    <property type="entry name" value="Cupin_2"/>
    <property type="match status" value="1"/>
</dbReference>
<dbReference type="InterPro" id="IPR013096">
    <property type="entry name" value="Cupin_2"/>
</dbReference>
<evidence type="ECO:0000259" key="1">
    <source>
        <dbReference type="Pfam" id="PF07883"/>
    </source>
</evidence>
<comment type="caution">
    <text evidence="2">The sequence shown here is derived from an EMBL/GenBank/DDBJ whole genome shotgun (WGS) entry which is preliminary data.</text>
</comment>
<sequence length="123" mass="13556">MSDVTERTGTNGLPPELLEPWAELGVELLVDEPHVKSWMEVIKPGAAHPTHTHRYPFVTVVVAGGEGRSWTPDGELIQRMTLRAGEARYSGAEILPLRHHMTNASDSEIVLVTVELRFPGPVI</sequence>
<reference evidence="2 3" key="1">
    <citation type="submission" date="2020-07" db="EMBL/GenBank/DDBJ databases">
        <title>Sequencing the genomes of 1000 actinobacteria strains.</title>
        <authorList>
            <person name="Klenk H.-P."/>
        </authorList>
    </citation>
    <scope>NUCLEOTIDE SEQUENCE [LARGE SCALE GENOMIC DNA]</scope>
    <source>
        <strain evidence="2 3">DSM 42178</strain>
    </source>
</reference>
<evidence type="ECO:0000313" key="2">
    <source>
        <dbReference type="EMBL" id="NYI04672.1"/>
    </source>
</evidence>
<proteinExistence type="predicted"/>
<accession>A0A853A2D1</accession>
<dbReference type="InterPro" id="IPR014710">
    <property type="entry name" value="RmlC-like_jellyroll"/>
</dbReference>
<dbReference type="AlphaFoldDB" id="A0A853A2D1"/>
<dbReference type="GO" id="GO:0051213">
    <property type="term" value="F:dioxygenase activity"/>
    <property type="evidence" value="ECO:0007669"/>
    <property type="project" value="UniProtKB-KW"/>
</dbReference>
<dbReference type="EMBL" id="JACBZD010000001">
    <property type="protein sequence ID" value="NYI04672.1"/>
    <property type="molecule type" value="Genomic_DNA"/>
</dbReference>
<organism evidence="2 3">
    <name type="scientific">Allostreptomyces psammosilenae</name>
    <dbReference type="NCBI Taxonomy" id="1892865"/>
    <lineage>
        <taxon>Bacteria</taxon>
        <taxon>Bacillati</taxon>
        <taxon>Actinomycetota</taxon>
        <taxon>Actinomycetes</taxon>
        <taxon>Kitasatosporales</taxon>
        <taxon>Streptomycetaceae</taxon>
        <taxon>Allostreptomyces</taxon>
    </lineage>
</organism>
<keyword evidence="3" id="KW-1185">Reference proteome</keyword>
<keyword evidence="2" id="KW-0560">Oxidoreductase</keyword>
<dbReference type="RefSeq" id="WP_179813536.1">
    <property type="nucleotide sequence ID" value="NZ_JACBZD010000001.1"/>
</dbReference>
<dbReference type="InterPro" id="IPR011051">
    <property type="entry name" value="RmlC_Cupin_sf"/>
</dbReference>
<name>A0A853A2D1_9ACTN</name>